<dbReference type="InterPro" id="IPR005123">
    <property type="entry name" value="Oxoglu/Fe-dep_dioxygenase_dom"/>
</dbReference>
<keyword evidence="1" id="KW-0479">Metal-binding</keyword>
<protein>
    <recommendedName>
        <fullName evidence="3">Fe2OG dioxygenase domain-containing protein</fullName>
    </recommendedName>
</protein>
<evidence type="ECO:0000259" key="3">
    <source>
        <dbReference type="PROSITE" id="PS51471"/>
    </source>
</evidence>
<dbReference type="GO" id="GO:0046872">
    <property type="term" value="F:metal ion binding"/>
    <property type="evidence" value="ECO:0007669"/>
    <property type="project" value="UniProtKB-KW"/>
</dbReference>
<organism evidence="4 5">
    <name type="scientific">Gossypium klotzschianum</name>
    <dbReference type="NCBI Taxonomy" id="34286"/>
    <lineage>
        <taxon>Eukaryota</taxon>
        <taxon>Viridiplantae</taxon>
        <taxon>Streptophyta</taxon>
        <taxon>Embryophyta</taxon>
        <taxon>Tracheophyta</taxon>
        <taxon>Spermatophyta</taxon>
        <taxon>Magnoliopsida</taxon>
        <taxon>eudicotyledons</taxon>
        <taxon>Gunneridae</taxon>
        <taxon>Pentapetalae</taxon>
        <taxon>rosids</taxon>
        <taxon>malvids</taxon>
        <taxon>Malvales</taxon>
        <taxon>Malvaceae</taxon>
        <taxon>Malvoideae</taxon>
        <taxon>Gossypium</taxon>
    </lineage>
</organism>
<reference evidence="4 5" key="1">
    <citation type="journal article" date="2019" name="Genome Biol. Evol.">
        <title>Insights into the evolution of the New World diploid cottons (Gossypium, subgenus Houzingenia) based on genome sequencing.</title>
        <authorList>
            <person name="Grover C.E."/>
            <person name="Arick M.A. 2nd"/>
            <person name="Thrash A."/>
            <person name="Conover J.L."/>
            <person name="Sanders W.S."/>
            <person name="Peterson D.G."/>
            <person name="Frelichowski J.E."/>
            <person name="Scheffler J.A."/>
            <person name="Scheffler B.E."/>
            <person name="Wendel J.F."/>
        </authorList>
    </citation>
    <scope>NUCLEOTIDE SEQUENCE [LARGE SCALE GENOMIC DNA]</scope>
    <source>
        <strain evidence="4">57</strain>
        <tissue evidence="4">Leaf</tissue>
    </source>
</reference>
<dbReference type="SUPFAM" id="SSF51197">
    <property type="entry name" value="Clavaminate synthase-like"/>
    <property type="match status" value="1"/>
</dbReference>
<dbReference type="Proteomes" id="UP000593573">
    <property type="component" value="Unassembled WGS sequence"/>
</dbReference>
<proteinExistence type="predicted"/>
<dbReference type="OrthoDB" id="994187at2759"/>
<feature type="domain" description="Fe2OG dioxygenase" evidence="3">
    <location>
        <begin position="1"/>
        <end position="77"/>
    </location>
</feature>
<dbReference type="InterPro" id="IPR027443">
    <property type="entry name" value="IPNS-like_sf"/>
</dbReference>
<sequence>HSDATGLTLLLQVNEVEGLQIKRNEKWVPVKPIPASFIINIGDMMEIMSNGEYKSIEHRAVVNPEKERLSIAAFHNPKRCTQIGPLPDLIKTNKALYKTVSFQEFMKLKMSSKLDGKFMVKKLKL</sequence>
<evidence type="ECO:0000256" key="1">
    <source>
        <dbReference type="ARBA" id="ARBA00022723"/>
    </source>
</evidence>
<name>A0A7J8V2F2_9ROSI</name>
<keyword evidence="5" id="KW-1185">Reference proteome</keyword>
<evidence type="ECO:0000313" key="4">
    <source>
        <dbReference type="EMBL" id="MBA0656967.1"/>
    </source>
</evidence>
<dbReference type="AlphaFoldDB" id="A0A7J8V2F2"/>
<dbReference type="Gene3D" id="2.60.120.330">
    <property type="entry name" value="B-lactam Antibiotic, Isopenicillin N Synthase, Chain"/>
    <property type="match status" value="1"/>
</dbReference>
<evidence type="ECO:0000256" key="2">
    <source>
        <dbReference type="ARBA" id="ARBA00023004"/>
    </source>
</evidence>
<comment type="caution">
    <text evidence="4">The sequence shown here is derived from an EMBL/GenBank/DDBJ whole genome shotgun (WGS) entry which is preliminary data.</text>
</comment>
<gene>
    <name evidence="4" type="ORF">Goklo_009285</name>
</gene>
<dbReference type="InterPro" id="IPR044861">
    <property type="entry name" value="IPNS-like_FE2OG_OXY"/>
</dbReference>
<feature type="non-terminal residue" evidence="4">
    <location>
        <position position="125"/>
    </location>
</feature>
<accession>A0A7J8V2F2</accession>
<dbReference type="InterPro" id="IPR050295">
    <property type="entry name" value="Plant_2OG-oxidoreductases"/>
</dbReference>
<evidence type="ECO:0000313" key="5">
    <source>
        <dbReference type="Proteomes" id="UP000593573"/>
    </source>
</evidence>
<dbReference type="EMBL" id="JABFAB010000008">
    <property type="protein sequence ID" value="MBA0656967.1"/>
    <property type="molecule type" value="Genomic_DNA"/>
</dbReference>
<dbReference type="PROSITE" id="PS51471">
    <property type="entry name" value="FE2OG_OXY"/>
    <property type="match status" value="1"/>
</dbReference>
<keyword evidence="2" id="KW-0408">Iron</keyword>
<dbReference type="PANTHER" id="PTHR47991">
    <property type="entry name" value="OXOGLUTARATE/IRON-DEPENDENT DIOXYGENASE"/>
    <property type="match status" value="1"/>
</dbReference>
<dbReference type="Pfam" id="PF03171">
    <property type="entry name" value="2OG-FeII_Oxy"/>
    <property type="match status" value="1"/>
</dbReference>